<dbReference type="AlphaFoldDB" id="A0A7Y9YHC4"/>
<evidence type="ECO:0000256" key="1">
    <source>
        <dbReference type="SAM" id="SignalP"/>
    </source>
</evidence>
<dbReference type="Pfam" id="PF14230">
    <property type="entry name" value="DUF4333"/>
    <property type="match status" value="1"/>
</dbReference>
<name>A0A7Y9YHC4_9ACTN</name>
<feature type="signal peptide" evidence="1">
    <location>
        <begin position="1"/>
        <end position="20"/>
    </location>
</feature>
<comment type="caution">
    <text evidence="3">The sequence shown here is derived from an EMBL/GenBank/DDBJ whole genome shotgun (WGS) entry which is preliminary data.</text>
</comment>
<dbReference type="Proteomes" id="UP000537326">
    <property type="component" value="Unassembled WGS sequence"/>
</dbReference>
<sequence>MRSSLVVLAVSAALASPALTGCSFEASVGGAPAIDREALEQKISDQLAEQVGRAPEEIVCPGDLDAEVDTTMECTLNDSGESYAVAITVTSVDEDTEQVLFDIEVAETAS</sequence>
<evidence type="ECO:0000259" key="2">
    <source>
        <dbReference type="Pfam" id="PF14230"/>
    </source>
</evidence>
<evidence type="ECO:0000313" key="4">
    <source>
        <dbReference type="Proteomes" id="UP000537326"/>
    </source>
</evidence>
<evidence type="ECO:0000313" key="3">
    <source>
        <dbReference type="EMBL" id="NYI12261.1"/>
    </source>
</evidence>
<feature type="domain" description="DUF4333" evidence="2">
    <location>
        <begin position="18"/>
        <end position="93"/>
    </location>
</feature>
<reference evidence="3 4" key="1">
    <citation type="submission" date="2020-07" db="EMBL/GenBank/DDBJ databases">
        <title>Sequencing the genomes of 1000 actinobacteria strains.</title>
        <authorList>
            <person name="Klenk H.-P."/>
        </authorList>
    </citation>
    <scope>NUCLEOTIDE SEQUENCE [LARGE SCALE GENOMIC DNA]</scope>
    <source>
        <strain evidence="3 4">DSM 18248</strain>
    </source>
</reference>
<proteinExistence type="predicted"/>
<dbReference type="EMBL" id="JACBZI010000001">
    <property type="protein sequence ID" value="NYI12261.1"/>
    <property type="molecule type" value="Genomic_DNA"/>
</dbReference>
<dbReference type="PROSITE" id="PS51257">
    <property type="entry name" value="PROKAR_LIPOPROTEIN"/>
    <property type="match status" value="1"/>
</dbReference>
<keyword evidence="4" id="KW-1185">Reference proteome</keyword>
<keyword evidence="1" id="KW-0732">Signal</keyword>
<accession>A0A7Y9YHC4</accession>
<dbReference type="InterPro" id="IPR025637">
    <property type="entry name" value="DUF4333"/>
</dbReference>
<gene>
    <name evidence="3" type="ORF">BKA05_003776</name>
</gene>
<protein>
    <recommendedName>
        <fullName evidence="2">DUF4333 domain-containing protein</fullName>
    </recommendedName>
</protein>
<feature type="chain" id="PRO_5038919122" description="DUF4333 domain-containing protein" evidence="1">
    <location>
        <begin position="21"/>
        <end position="110"/>
    </location>
</feature>
<dbReference type="RefSeq" id="WP_179532830.1">
    <property type="nucleotide sequence ID" value="NZ_BAAAPP010000002.1"/>
</dbReference>
<organism evidence="3 4">
    <name type="scientific">Nocardioides marinus</name>
    <dbReference type="NCBI Taxonomy" id="374514"/>
    <lineage>
        <taxon>Bacteria</taxon>
        <taxon>Bacillati</taxon>
        <taxon>Actinomycetota</taxon>
        <taxon>Actinomycetes</taxon>
        <taxon>Propionibacteriales</taxon>
        <taxon>Nocardioidaceae</taxon>
        <taxon>Nocardioides</taxon>
    </lineage>
</organism>